<keyword evidence="3" id="KW-1185">Reference proteome</keyword>
<organism evidence="2 3">
    <name type="scientific">Mytilus coruscus</name>
    <name type="common">Sea mussel</name>
    <dbReference type="NCBI Taxonomy" id="42192"/>
    <lineage>
        <taxon>Eukaryota</taxon>
        <taxon>Metazoa</taxon>
        <taxon>Spiralia</taxon>
        <taxon>Lophotrochozoa</taxon>
        <taxon>Mollusca</taxon>
        <taxon>Bivalvia</taxon>
        <taxon>Autobranchia</taxon>
        <taxon>Pteriomorphia</taxon>
        <taxon>Mytilida</taxon>
        <taxon>Mytiloidea</taxon>
        <taxon>Mytilidae</taxon>
        <taxon>Mytilinae</taxon>
        <taxon>Mytilus</taxon>
    </lineage>
</organism>
<dbReference type="AlphaFoldDB" id="A0A6J8D194"/>
<dbReference type="OrthoDB" id="10591555at2759"/>
<gene>
    <name evidence="2" type="ORF">MCOR_35067</name>
</gene>
<evidence type="ECO:0000313" key="2">
    <source>
        <dbReference type="EMBL" id="CAC5400924.1"/>
    </source>
</evidence>
<proteinExistence type="predicted"/>
<name>A0A6J8D194_MYTCO</name>
<evidence type="ECO:0000256" key="1">
    <source>
        <dbReference type="SAM" id="MobiDB-lite"/>
    </source>
</evidence>
<accession>A0A6J8D194</accession>
<feature type="region of interest" description="Disordered" evidence="1">
    <location>
        <begin position="49"/>
        <end position="70"/>
    </location>
</feature>
<dbReference type="EMBL" id="CACVKT020006353">
    <property type="protein sequence ID" value="CAC5400924.1"/>
    <property type="molecule type" value="Genomic_DNA"/>
</dbReference>
<protein>
    <submittedName>
        <fullName evidence="2">Uncharacterized protein</fullName>
    </submittedName>
</protein>
<dbReference type="Proteomes" id="UP000507470">
    <property type="component" value="Unassembled WGS sequence"/>
</dbReference>
<evidence type="ECO:0000313" key="3">
    <source>
        <dbReference type="Proteomes" id="UP000507470"/>
    </source>
</evidence>
<reference evidence="2 3" key="1">
    <citation type="submission" date="2020-06" db="EMBL/GenBank/DDBJ databases">
        <authorList>
            <person name="Li R."/>
            <person name="Bekaert M."/>
        </authorList>
    </citation>
    <scope>NUCLEOTIDE SEQUENCE [LARGE SCALE GENOMIC DNA]</scope>
    <source>
        <strain evidence="3">wild</strain>
    </source>
</reference>
<sequence length="203" mass="24010">MHKITILQKKLYRDLEITQVNLHSAVHSILSTQKPIVETYFRPHIQSHESNATSDHQMSRKQSARQRTTTKSIEDKTYIMELEKRIREHEKTINLLEKREELRSENNGWNKKSTEQDIKLRTNIDSSQNEIHQNKQKIVFYEAKDYSTKTSQESTKEQQPDLLDQSAWMFQAKLVNMSGNKDCTVNANHIDQKKQNQRNERSD</sequence>